<proteinExistence type="predicted"/>
<comment type="caution">
    <text evidence="2">The sequence shown here is derived from an EMBL/GenBank/DDBJ whole genome shotgun (WGS) entry which is preliminary data.</text>
</comment>
<organism evidence="2 3">
    <name type="scientific">Polyangium mundeleinium</name>
    <dbReference type="NCBI Taxonomy" id="2995306"/>
    <lineage>
        <taxon>Bacteria</taxon>
        <taxon>Pseudomonadati</taxon>
        <taxon>Myxococcota</taxon>
        <taxon>Polyangia</taxon>
        <taxon>Polyangiales</taxon>
        <taxon>Polyangiaceae</taxon>
        <taxon>Polyangium</taxon>
    </lineage>
</organism>
<dbReference type="EMBL" id="JAQNDO010000001">
    <property type="protein sequence ID" value="MDC0742174.1"/>
    <property type="molecule type" value="Genomic_DNA"/>
</dbReference>
<evidence type="ECO:0008006" key="4">
    <source>
        <dbReference type="Google" id="ProtNLM"/>
    </source>
</evidence>
<dbReference type="Proteomes" id="UP001221411">
    <property type="component" value="Unassembled WGS sequence"/>
</dbReference>
<evidence type="ECO:0000256" key="1">
    <source>
        <dbReference type="SAM" id="MobiDB-lite"/>
    </source>
</evidence>
<name>A0ABT5EK60_9BACT</name>
<accession>A0ABT5EK60</accession>
<dbReference type="PROSITE" id="PS51257">
    <property type="entry name" value="PROKAR_LIPOPROTEIN"/>
    <property type="match status" value="1"/>
</dbReference>
<dbReference type="RefSeq" id="WP_271917511.1">
    <property type="nucleotide sequence ID" value="NZ_JAQNDO010000001.1"/>
</dbReference>
<reference evidence="2 3" key="1">
    <citation type="submission" date="2022-11" db="EMBL/GenBank/DDBJ databases">
        <title>Minimal conservation of predation-associated metabolite biosynthetic gene clusters underscores biosynthetic potential of Myxococcota including descriptions for ten novel species: Archangium lansinium sp. nov., Myxococcus landrumus sp. nov., Nannocystis bai.</title>
        <authorList>
            <person name="Ahearne A."/>
            <person name="Stevens C."/>
            <person name="Dowd S."/>
        </authorList>
    </citation>
    <scope>NUCLEOTIDE SEQUENCE [LARGE SCALE GENOMIC DNA]</scope>
    <source>
        <strain evidence="2 3">RJM3</strain>
    </source>
</reference>
<protein>
    <recommendedName>
        <fullName evidence="4">PE-PGRS family protein</fullName>
    </recommendedName>
</protein>
<gene>
    <name evidence="2" type="ORF">POL67_12505</name>
</gene>
<evidence type="ECO:0000313" key="3">
    <source>
        <dbReference type="Proteomes" id="UP001221411"/>
    </source>
</evidence>
<sequence length="217" mass="20051">MRFVLLAQVAGAALFLAGCPGDQQVEPTGGATGCPAGQVCPPGTGGGGGNGGDGGDGAGGAGNGSAQGGSGQGGNGAGGAGAGNGSGGAGGNGSGGAGGNGSGGAGAGGSGGSGGNAAVCEPLKADVDLKIVEATKCYPLQPEIPQCQEITKGPCCEISVVALDLPEVVAYKEALAKYENAGCEAACPPIPCPAMPQFKCTANDNDPTTGTCTPVTP</sequence>
<keyword evidence="3" id="KW-1185">Reference proteome</keyword>
<evidence type="ECO:0000313" key="2">
    <source>
        <dbReference type="EMBL" id="MDC0742174.1"/>
    </source>
</evidence>
<feature type="region of interest" description="Disordered" evidence="1">
    <location>
        <begin position="45"/>
        <end position="77"/>
    </location>
</feature>